<dbReference type="Proteomes" id="UP000183832">
    <property type="component" value="Unassembled WGS sequence"/>
</dbReference>
<sequence length="610" mass="68617">MLKVLTLICILLLAKIKADSVEDFLLYSKVVAMKESQENACMDNESQFVRSNRGCAWYFLCDEDRQVIREDRCPTGHRFDEENQNCNLKDLVECYLDEQWANAKCSEESGISLIPHPYTCSKFTVCFDGDEIYRDCPPGQHFSMFENDCVDPFLADCEIDYNLCKESVESGVPAIVGDSKDCGAFYVCAGATAVPLRCSPGQGFNSISAWCELNDCEELDDPLPDQIFMDCTNIEALEVPHPSACAFYFICVDNRSYLRSCGDGLIFDIDTFRCQIEDSDPRPICITDVPPAETVKVKYPKMLKIILVIVLITFTSADVVEKNLAKQRKYVQGLRDERCLELDEVHFSRNTRGCAWYFRCDEEGNVESEDRCPGNLWFNEEDQMCSNPEDVECDLDDRWVDVVCPNEVGISVIPHPYTCSKYTVCFDGLQNDRDCPQGLHFSTYEKKCVDPFLADCKLDQSLCEGSGNGNIPFFIASSRDCRAYYICIGDSLLPLMCAPGQHFLPEAGWCDLQEKSDCKQLIPENTPQIPDKDSIDCQESNGLALPHPDSCEFYFFCAGDLSFMRACGDELIFDINSRRCQNRDNPGVSCILDPPTEEPPTGGPVPAAVN</sequence>
<dbReference type="PANTHER" id="PTHR23301:SF0">
    <property type="entry name" value="CHITIN-BINDING TYPE-2 DOMAIN-CONTAINING PROTEIN-RELATED"/>
    <property type="match status" value="1"/>
</dbReference>
<keyword evidence="4" id="KW-1015">Disulfide bond</keyword>
<feature type="domain" description="Chitin-binding type-2" evidence="7">
    <location>
        <begin position="336"/>
        <end position="395"/>
    </location>
</feature>
<keyword evidence="5" id="KW-0325">Glycoprotein</keyword>
<dbReference type="InterPro" id="IPR036508">
    <property type="entry name" value="Chitin-bd_dom_sf"/>
</dbReference>
<feature type="domain" description="Chitin-binding type-2" evidence="7">
    <location>
        <begin position="534"/>
        <end position="592"/>
    </location>
</feature>
<accession>A0A1J1J910</accession>
<dbReference type="Pfam" id="PF01607">
    <property type="entry name" value="CBM_14"/>
    <property type="match status" value="8"/>
</dbReference>
<keyword evidence="1" id="KW-0147">Chitin-binding</keyword>
<evidence type="ECO:0000256" key="4">
    <source>
        <dbReference type="ARBA" id="ARBA00023157"/>
    </source>
</evidence>
<reference evidence="8 9" key="1">
    <citation type="submission" date="2015-04" db="EMBL/GenBank/DDBJ databases">
        <authorList>
            <person name="Syromyatnikov M.Y."/>
            <person name="Popov V.N."/>
        </authorList>
    </citation>
    <scope>NUCLEOTIDE SEQUENCE [LARGE SCALE GENOMIC DNA]</scope>
</reference>
<keyword evidence="2 6" id="KW-0732">Signal</keyword>
<evidence type="ECO:0000259" key="7">
    <source>
        <dbReference type="PROSITE" id="PS50940"/>
    </source>
</evidence>
<evidence type="ECO:0000313" key="9">
    <source>
        <dbReference type="Proteomes" id="UP000183832"/>
    </source>
</evidence>
<protein>
    <submittedName>
        <fullName evidence="8">CLUMA_CG020982, isoform A</fullName>
    </submittedName>
</protein>
<keyword evidence="9" id="KW-1185">Reference proteome</keyword>
<keyword evidence="3" id="KW-0677">Repeat</keyword>
<feature type="domain" description="Chitin-binding type-2" evidence="7">
    <location>
        <begin position="460"/>
        <end position="520"/>
    </location>
</feature>
<evidence type="ECO:0000256" key="2">
    <source>
        <dbReference type="ARBA" id="ARBA00022729"/>
    </source>
</evidence>
<evidence type="ECO:0000313" key="8">
    <source>
        <dbReference type="EMBL" id="CRL08014.1"/>
    </source>
</evidence>
<organism evidence="8 9">
    <name type="scientific">Clunio marinus</name>
    <dbReference type="NCBI Taxonomy" id="568069"/>
    <lineage>
        <taxon>Eukaryota</taxon>
        <taxon>Metazoa</taxon>
        <taxon>Ecdysozoa</taxon>
        <taxon>Arthropoda</taxon>
        <taxon>Hexapoda</taxon>
        <taxon>Insecta</taxon>
        <taxon>Pterygota</taxon>
        <taxon>Neoptera</taxon>
        <taxon>Endopterygota</taxon>
        <taxon>Diptera</taxon>
        <taxon>Nematocera</taxon>
        <taxon>Chironomoidea</taxon>
        <taxon>Chironomidae</taxon>
        <taxon>Clunio</taxon>
    </lineage>
</organism>
<proteinExistence type="predicted"/>
<evidence type="ECO:0000256" key="5">
    <source>
        <dbReference type="ARBA" id="ARBA00023180"/>
    </source>
</evidence>
<dbReference type="GO" id="GO:0008061">
    <property type="term" value="F:chitin binding"/>
    <property type="evidence" value="ECO:0007669"/>
    <property type="project" value="UniProtKB-KW"/>
</dbReference>
<feature type="chain" id="PRO_5012588469" evidence="6">
    <location>
        <begin position="19"/>
        <end position="610"/>
    </location>
</feature>
<dbReference type="GO" id="GO:0005576">
    <property type="term" value="C:extracellular region"/>
    <property type="evidence" value="ECO:0007669"/>
    <property type="project" value="InterPro"/>
</dbReference>
<feature type="domain" description="Chitin-binding type-2" evidence="7">
    <location>
        <begin position="161"/>
        <end position="211"/>
    </location>
</feature>
<feature type="domain" description="Chitin-binding type-2" evidence="7">
    <location>
        <begin position="38"/>
        <end position="96"/>
    </location>
</feature>
<feature type="signal peptide" evidence="6">
    <location>
        <begin position="1"/>
        <end position="18"/>
    </location>
</feature>
<feature type="domain" description="Chitin-binding type-2" evidence="7">
    <location>
        <begin position="102"/>
        <end position="159"/>
    </location>
</feature>
<dbReference type="InterPro" id="IPR051940">
    <property type="entry name" value="Chitin_bind-dev_reg"/>
</dbReference>
<feature type="domain" description="Chitin-binding type-2" evidence="7">
    <location>
        <begin position="228"/>
        <end position="287"/>
    </location>
</feature>
<evidence type="ECO:0000256" key="1">
    <source>
        <dbReference type="ARBA" id="ARBA00022669"/>
    </source>
</evidence>
<dbReference type="STRING" id="568069.A0A1J1J910"/>
<dbReference type="Gene3D" id="2.170.140.10">
    <property type="entry name" value="Chitin binding domain"/>
    <property type="match status" value="7"/>
</dbReference>
<name>A0A1J1J910_9DIPT</name>
<dbReference type="AlphaFoldDB" id="A0A1J1J910"/>
<feature type="domain" description="Chitin-binding type-2" evidence="7">
    <location>
        <begin position="401"/>
        <end position="458"/>
    </location>
</feature>
<dbReference type="PROSITE" id="PS50940">
    <property type="entry name" value="CHIT_BIND_II"/>
    <property type="match status" value="8"/>
</dbReference>
<evidence type="ECO:0000256" key="6">
    <source>
        <dbReference type="SAM" id="SignalP"/>
    </source>
</evidence>
<dbReference type="InterPro" id="IPR002557">
    <property type="entry name" value="Chitin-bd_dom"/>
</dbReference>
<dbReference type="SUPFAM" id="SSF57625">
    <property type="entry name" value="Invertebrate chitin-binding proteins"/>
    <property type="match status" value="8"/>
</dbReference>
<dbReference type="EMBL" id="CVRI01000074">
    <property type="protein sequence ID" value="CRL08014.1"/>
    <property type="molecule type" value="Genomic_DNA"/>
</dbReference>
<gene>
    <name evidence="8" type="primary">similar to AGAP007368-PA</name>
    <name evidence="8" type="ORF">CLUMA_CG020982</name>
</gene>
<dbReference type="OrthoDB" id="6020543at2759"/>
<dbReference type="PANTHER" id="PTHR23301">
    <property type="entry name" value="CHITIN BINDING PERITROPHIN-A"/>
    <property type="match status" value="1"/>
</dbReference>
<evidence type="ECO:0000256" key="3">
    <source>
        <dbReference type="ARBA" id="ARBA00022737"/>
    </source>
</evidence>
<dbReference type="SMART" id="SM00494">
    <property type="entry name" value="ChtBD2"/>
    <property type="match status" value="8"/>
</dbReference>